<gene>
    <name evidence="5" type="ordered locus">XBJ1_0155</name>
</gene>
<dbReference type="PANTHER" id="PTHR48094">
    <property type="entry name" value="PROTEIN/NUCLEIC ACID DEGLYCASE DJ-1-RELATED"/>
    <property type="match status" value="1"/>
</dbReference>
<keyword evidence="1" id="KW-0346">Stress response</keyword>
<dbReference type="InterPro" id="IPR029062">
    <property type="entry name" value="Class_I_gatase-like"/>
</dbReference>
<dbReference type="GO" id="GO:0019172">
    <property type="term" value="F:glyoxalase III activity"/>
    <property type="evidence" value="ECO:0007669"/>
    <property type="project" value="TreeGrafter"/>
</dbReference>
<dbReference type="PANTHER" id="PTHR48094:SF11">
    <property type="entry name" value="GLUTATHIONE-INDEPENDENT GLYOXALASE HSP31-RELATED"/>
    <property type="match status" value="1"/>
</dbReference>
<comment type="similarity">
    <text evidence="3">Belongs to the peptidase C56 family. HSP31-like subfamily.</text>
</comment>
<dbReference type="GO" id="GO:0005737">
    <property type="term" value="C:cytoplasm"/>
    <property type="evidence" value="ECO:0007669"/>
    <property type="project" value="TreeGrafter"/>
</dbReference>
<reference evidence="5" key="1">
    <citation type="journal article" date="2011" name="PLoS ONE">
        <title>The entomopathogenic bacterial endosymbionts xenorhabdus and photorhabdus: convergent lifestyles from divergent genomes.</title>
        <authorList>
            <person name="Chaston J.M."/>
            <person name="Suen G."/>
            <person name="Tucker S.L."/>
            <person name="Andersen A.W."/>
            <person name="Bhasin A."/>
            <person name="Bode E."/>
            <person name="Bode H.B."/>
            <person name="Brachmann A.O."/>
            <person name="Cowles C.E."/>
            <person name="Cowles K.N."/>
            <person name="Darby C."/>
            <person name="de Leon L."/>
            <person name="Drace K."/>
            <person name="Du Z."/>
            <person name="Givaudan A."/>
            <person name="Herbert Tran E.E."/>
            <person name="Jewell K.A."/>
            <person name="Knack J.J."/>
            <person name="Krasomil-Osterfeld K.C."/>
            <person name="Kukor R."/>
            <person name="Lanois A."/>
            <person name="Latreille P."/>
            <person name="Leimgruber N.K."/>
            <person name="Lipke C.M."/>
            <person name="Liu R."/>
            <person name="Lu X."/>
            <person name="Martens E.C."/>
            <person name="Marri P.R."/>
            <person name="Medigue C."/>
            <person name="Menard M.L."/>
            <person name="Miller N.M."/>
            <person name="Morales-Soto N."/>
            <person name="Norton S."/>
            <person name="Ogier J.C."/>
            <person name="Orchard S.S."/>
            <person name="Park D."/>
            <person name="Park Y."/>
            <person name="Qurollo B.A."/>
            <person name="Sugar D.R."/>
            <person name="Richards G.R."/>
            <person name="Rouy Z."/>
            <person name="Slominski B."/>
            <person name="Slominski K."/>
            <person name="Snyder H."/>
            <person name="Tjaden B.C."/>
            <person name="van der Hoeven R."/>
            <person name="Welch R.D."/>
            <person name="Wheeler C."/>
            <person name="Xiang B."/>
            <person name="Barbazuk B."/>
            <person name="Gaudriault S."/>
            <person name="Goodner B."/>
            <person name="Slater S.C."/>
            <person name="Forst S."/>
            <person name="Goldman B.S."/>
            <person name="Goodrich-Blair H."/>
        </authorList>
    </citation>
    <scope>NUCLEOTIDE SEQUENCE [LARGE SCALE GENOMIC DNA]</scope>
    <source>
        <strain evidence="5">SS-2004</strain>
    </source>
</reference>
<dbReference type="HOGENOM" id="CLU_070319_2_0_6"/>
<accession>D3UYC8</accession>
<evidence type="ECO:0000256" key="1">
    <source>
        <dbReference type="ARBA" id="ARBA00023016"/>
    </source>
</evidence>
<evidence type="ECO:0000313" key="5">
    <source>
        <dbReference type="EMBL" id="CBJ79306.1"/>
    </source>
</evidence>
<dbReference type="InterPro" id="IPR050325">
    <property type="entry name" value="Prot/Nucl_acid_deglycase"/>
</dbReference>
<name>D3UYC8_XENBS</name>
<evidence type="ECO:0000256" key="2">
    <source>
        <dbReference type="ARBA" id="ARBA00023239"/>
    </source>
</evidence>
<evidence type="ECO:0000259" key="4">
    <source>
        <dbReference type="Pfam" id="PF01965"/>
    </source>
</evidence>
<sequence length="237" mass="25527">MINNVKRALIIVTSHAILGKTGRQTGFYYEELATPYWEFVDAGYTVDIASINGGTAPADPSSVKSSDQQPKSVRRFLNDKSCMNKVNTTKSILNIDPNSYQIVFLPGGHGTMWDFAQSMSLATLLSKLYQNGAVLGSVCHGAAGLLNVKTADGIPLVENRKINSFTEAEEQASGLDNVVPFILETELKKLGAHFECAANFEPYVVSDGRLITGQNPASSGLVAAAILKAANHLYNKE</sequence>
<dbReference type="GO" id="GO:0019243">
    <property type="term" value="P:methylglyoxal catabolic process to D-lactate via S-lactoyl-glutathione"/>
    <property type="evidence" value="ECO:0007669"/>
    <property type="project" value="TreeGrafter"/>
</dbReference>
<evidence type="ECO:0000313" key="6">
    <source>
        <dbReference type="Proteomes" id="UP000002045"/>
    </source>
</evidence>
<evidence type="ECO:0000256" key="3">
    <source>
        <dbReference type="ARBA" id="ARBA00038493"/>
    </source>
</evidence>
<dbReference type="SUPFAM" id="SSF52317">
    <property type="entry name" value="Class I glutamine amidotransferase-like"/>
    <property type="match status" value="1"/>
</dbReference>
<dbReference type="InterPro" id="IPR002818">
    <property type="entry name" value="DJ-1/PfpI"/>
</dbReference>
<dbReference type="STRING" id="406818.XBJ1_0155"/>
<feature type="domain" description="DJ-1/PfpI" evidence="4">
    <location>
        <begin position="30"/>
        <end position="228"/>
    </location>
</feature>
<proteinExistence type="inferred from homology"/>
<dbReference type="EMBL" id="FN667741">
    <property type="protein sequence ID" value="CBJ79306.1"/>
    <property type="molecule type" value="Genomic_DNA"/>
</dbReference>
<dbReference type="AlphaFoldDB" id="D3UYC8"/>
<dbReference type="eggNOG" id="COG0693">
    <property type="taxonomic scope" value="Bacteria"/>
</dbReference>
<dbReference type="RefSeq" id="WP_012986773.1">
    <property type="nucleotide sequence ID" value="NC_013892.1"/>
</dbReference>
<keyword evidence="2" id="KW-0456">Lyase</keyword>
<dbReference type="Proteomes" id="UP000002045">
    <property type="component" value="Chromosome"/>
</dbReference>
<dbReference type="Pfam" id="PF01965">
    <property type="entry name" value="DJ-1_PfpI"/>
    <property type="match status" value="1"/>
</dbReference>
<dbReference type="CDD" id="cd03141">
    <property type="entry name" value="GATase1_Hsp31_like"/>
    <property type="match status" value="1"/>
</dbReference>
<dbReference type="KEGG" id="xbo:XBJ1_0155"/>
<dbReference type="PATRIC" id="fig|406818.4.peg.144"/>
<dbReference type="Gene3D" id="3.40.50.880">
    <property type="match status" value="1"/>
</dbReference>
<organism evidence="5 6">
    <name type="scientific">Xenorhabdus bovienii (strain SS-2004)</name>
    <name type="common">Xenorhabdus nematophila subsp. bovienii</name>
    <dbReference type="NCBI Taxonomy" id="406818"/>
    <lineage>
        <taxon>Bacteria</taxon>
        <taxon>Pseudomonadati</taxon>
        <taxon>Pseudomonadota</taxon>
        <taxon>Gammaproteobacteria</taxon>
        <taxon>Enterobacterales</taxon>
        <taxon>Morganellaceae</taxon>
        <taxon>Xenorhabdus</taxon>
    </lineage>
</organism>
<protein>
    <submittedName>
        <fullName evidence="5">ThiJ/PfpI</fullName>
    </submittedName>
</protein>